<dbReference type="CDD" id="cd09112">
    <property type="entry name" value="PLDc_CLS_2"/>
    <property type="match status" value="1"/>
</dbReference>
<dbReference type="PANTHER" id="PTHR21248">
    <property type="entry name" value="CARDIOLIPIN SYNTHASE"/>
    <property type="match status" value="1"/>
</dbReference>
<feature type="transmembrane region" description="Helical" evidence="13">
    <location>
        <begin position="6"/>
        <end position="25"/>
    </location>
</feature>
<organism evidence="16 17">
    <name type="scientific">Bacillus gobiensis</name>
    <dbReference type="NCBI Taxonomy" id="1441095"/>
    <lineage>
        <taxon>Bacteria</taxon>
        <taxon>Bacillati</taxon>
        <taxon>Bacillota</taxon>
        <taxon>Bacilli</taxon>
        <taxon>Bacillales</taxon>
        <taxon>Bacillaceae</taxon>
        <taxon>Bacillus</taxon>
    </lineage>
</organism>
<dbReference type="AlphaFoldDB" id="A0A0M4G621"/>
<keyword evidence="3 13" id="KW-0444">Lipid biosynthesis</keyword>
<dbReference type="SUPFAM" id="SSF56024">
    <property type="entry name" value="Phospholipase D/nuclease"/>
    <property type="match status" value="2"/>
</dbReference>
<dbReference type="OrthoDB" id="9762009at2"/>
<feature type="domain" description="PLD phosphodiesterase" evidence="15">
    <location>
        <begin position="394"/>
        <end position="421"/>
    </location>
</feature>
<comment type="subcellular location">
    <subcellularLocation>
        <location evidence="1 13">Cell membrane</location>
        <topology evidence="1 13">Multi-pass membrane protein</topology>
    </subcellularLocation>
</comment>
<dbReference type="CDD" id="cd09110">
    <property type="entry name" value="PLDc_CLS_1"/>
    <property type="match status" value="1"/>
</dbReference>
<evidence type="ECO:0000256" key="10">
    <source>
        <dbReference type="ARBA" id="ARBA00023209"/>
    </source>
</evidence>
<evidence type="ECO:0000256" key="11">
    <source>
        <dbReference type="ARBA" id="ARBA00023264"/>
    </source>
</evidence>
<feature type="active site" evidence="13">
    <location>
        <position position="406"/>
    </location>
</feature>
<evidence type="ECO:0000259" key="15">
    <source>
        <dbReference type="PROSITE" id="PS50035"/>
    </source>
</evidence>
<keyword evidence="2 13" id="KW-1003">Cell membrane</keyword>
<evidence type="ECO:0000256" key="2">
    <source>
        <dbReference type="ARBA" id="ARBA00022475"/>
    </source>
</evidence>
<dbReference type="NCBIfam" id="TIGR04265">
    <property type="entry name" value="bac_cardiolipin"/>
    <property type="match status" value="1"/>
</dbReference>
<evidence type="ECO:0000313" key="16">
    <source>
        <dbReference type="EMBL" id="ALC80228.1"/>
    </source>
</evidence>
<evidence type="ECO:0000256" key="3">
    <source>
        <dbReference type="ARBA" id="ARBA00022516"/>
    </source>
</evidence>
<comment type="similarity">
    <text evidence="13">Belongs to the phospholipase D family. Cardiolipin synthase subfamily.</text>
</comment>
<evidence type="ECO:0000256" key="4">
    <source>
        <dbReference type="ARBA" id="ARBA00022679"/>
    </source>
</evidence>
<dbReference type="PANTHER" id="PTHR21248:SF22">
    <property type="entry name" value="PHOSPHOLIPASE D"/>
    <property type="match status" value="1"/>
</dbReference>
<evidence type="ECO:0000256" key="12">
    <source>
        <dbReference type="ARBA" id="ARBA00057569"/>
    </source>
</evidence>
<dbReference type="GO" id="GO:0008808">
    <property type="term" value="F:cardiolipin synthase activity"/>
    <property type="evidence" value="ECO:0007669"/>
    <property type="project" value="UniProtKB-UniRule"/>
</dbReference>
<dbReference type="PATRIC" id="fig|1441095.3.peg.93"/>
<comment type="catalytic activity">
    <reaction evidence="13">
        <text>2 a 1,2-diacyl-sn-glycero-3-phospho-(1'-sn-glycerol) = a cardiolipin + glycerol</text>
        <dbReference type="Rhea" id="RHEA:31451"/>
        <dbReference type="ChEBI" id="CHEBI:17754"/>
        <dbReference type="ChEBI" id="CHEBI:62237"/>
        <dbReference type="ChEBI" id="CHEBI:64716"/>
    </reaction>
</comment>
<keyword evidence="7 13" id="KW-1133">Transmembrane helix</keyword>
<name>A0A0M4G621_9BACI</name>
<evidence type="ECO:0000256" key="6">
    <source>
        <dbReference type="ARBA" id="ARBA00022737"/>
    </source>
</evidence>
<dbReference type="InterPro" id="IPR030874">
    <property type="entry name" value="Cardiolipin_synth_Firmi"/>
</dbReference>
<feature type="active site" evidence="13">
    <location>
        <position position="229"/>
    </location>
</feature>
<protein>
    <recommendedName>
        <fullName evidence="13 14">Cardiolipin synthase</fullName>
        <shortName evidence="13">CL synthase</shortName>
        <ecNumber evidence="13 14">2.7.8.-</ecNumber>
    </recommendedName>
</protein>
<dbReference type="GO" id="GO:0005886">
    <property type="term" value="C:plasma membrane"/>
    <property type="evidence" value="ECO:0007669"/>
    <property type="project" value="UniProtKB-SubCell"/>
</dbReference>
<sequence>MYDLPNLYTGLTVLNILLAFFVIFLERRDIGVTWAWLMVLLFLPGIGFVLYILFGQNLSKRKIYKLDEQQVYRILPYYENQLTGFRLGKIAYKDDTIQQYQDLIYMNLLSGHSLLTQDNDIKVYTDGNDKFNDLLKDIEGAKHHIHIMYYIVRNGALSKRIVEALTKKAAEGVEVRFLYDAVGSMRLSKSIFRDLLASGGKVASFFPSRIPLINIRMNYRNHRKLVIIDGTAGYIGGFNIGDEYLGLDKRYGVWRDTHIKITGSAVLQMQAHFLLDWELASKEAINYDDGYFPVLAHEGKAGMQILTSGPDDEREQIKLAYLKIIVSAKDRLYIQTPYFIPDQSLMDALRIAATSGVDVRMMIPAVPDHKLVYWASYSYLKDLLAIGVKCYLYEKGFLHAKTIIADDKVASVGTANIDIRSFKLNFEVNAFIYDELKAKELSEIFTEDMNVSRELTLEQYKSRPRLQRVVESIARLLSPIL</sequence>
<keyword evidence="6" id="KW-0677">Repeat</keyword>
<dbReference type="InterPro" id="IPR001736">
    <property type="entry name" value="PLipase_D/transphosphatidylase"/>
</dbReference>
<dbReference type="InterPro" id="IPR027379">
    <property type="entry name" value="CLS_N"/>
</dbReference>
<dbReference type="InterPro" id="IPR025202">
    <property type="entry name" value="PLD-like_dom"/>
</dbReference>
<keyword evidence="4 13" id="KW-0808">Transferase</keyword>
<evidence type="ECO:0000256" key="13">
    <source>
        <dbReference type="HAMAP-Rule" id="MF_01916"/>
    </source>
</evidence>
<dbReference type="FunFam" id="3.30.870.10:FF:000021">
    <property type="entry name" value="Cardiolipin synthase"/>
    <property type="match status" value="1"/>
</dbReference>
<dbReference type="Gene3D" id="3.30.870.10">
    <property type="entry name" value="Endonuclease Chain A"/>
    <property type="match status" value="2"/>
</dbReference>
<feature type="active site" evidence="13">
    <location>
        <position position="224"/>
    </location>
</feature>
<feature type="active site" evidence="13">
    <location>
        <position position="222"/>
    </location>
</feature>
<keyword evidence="10 13" id="KW-0594">Phospholipid biosynthesis</keyword>
<dbReference type="Pfam" id="PF13091">
    <property type="entry name" value="PLDc_2"/>
    <property type="match status" value="2"/>
</dbReference>
<dbReference type="PROSITE" id="PS50035">
    <property type="entry name" value="PLD"/>
    <property type="match status" value="2"/>
</dbReference>
<feature type="active site" evidence="13">
    <location>
        <position position="401"/>
    </location>
</feature>
<keyword evidence="17" id="KW-1185">Reference proteome</keyword>
<proteinExistence type="inferred from homology"/>
<dbReference type="InterPro" id="IPR022924">
    <property type="entry name" value="Cardiolipin_synthase"/>
</dbReference>
<evidence type="ECO:0000256" key="1">
    <source>
        <dbReference type="ARBA" id="ARBA00004651"/>
    </source>
</evidence>
<dbReference type="Pfam" id="PF13396">
    <property type="entry name" value="PLDc_N"/>
    <property type="match status" value="1"/>
</dbReference>
<feature type="transmembrane region" description="Helical" evidence="13">
    <location>
        <begin position="32"/>
        <end position="54"/>
    </location>
</feature>
<evidence type="ECO:0000256" key="5">
    <source>
        <dbReference type="ARBA" id="ARBA00022692"/>
    </source>
</evidence>
<keyword evidence="9 13" id="KW-0472">Membrane</keyword>
<evidence type="ECO:0000313" key="17">
    <source>
        <dbReference type="Proteomes" id="UP000067625"/>
    </source>
</evidence>
<dbReference type="EC" id="2.7.8.-" evidence="13 14"/>
<comment type="function">
    <text evidence="12 13">Catalyzes the reversible phosphatidyl group transfer from one phosphatidylglycerol molecule to another to form cardiolipin (CL) (diphosphatidylglycerol) and glycerol.</text>
</comment>
<dbReference type="HAMAP" id="MF_01916">
    <property type="entry name" value="Cardiolipin_synth_Cls"/>
    <property type="match status" value="1"/>
</dbReference>
<evidence type="ECO:0000256" key="14">
    <source>
        <dbReference type="NCBIfam" id="TIGR04265"/>
    </source>
</evidence>
<keyword evidence="8 13" id="KW-0443">Lipid metabolism</keyword>
<dbReference type="RefSeq" id="WP_053601950.1">
    <property type="nucleotide sequence ID" value="NZ_CP012600.1"/>
</dbReference>
<feature type="domain" description="PLD phosphodiesterase" evidence="15">
    <location>
        <begin position="217"/>
        <end position="244"/>
    </location>
</feature>
<evidence type="ECO:0000256" key="9">
    <source>
        <dbReference type="ARBA" id="ARBA00023136"/>
    </source>
</evidence>
<accession>A0A0M4G621</accession>
<dbReference type="EMBL" id="CP012600">
    <property type="protein sequence ID" value="ALC80228.1"/>
    <property type="molecule type" value="Genomic_DNA"/>
</dbReference>
<reference evidence="16 17" key="2">
    <citation type="journal article" date="2016" name="Int. J. Syst. Evol. Microbiol.">
        <title>Bacillus gobiensis sp. nov., isolated from a soil sample.</title>
        <authorList>
            <person name="Liu B."/>
            <person name="Liu G.H."/>
            <person name="Cetin S."/>
            <person name="Schumann P."/>
            <person name="Pan Z.Z."/>
            <person name="Chen Q.Q."/>
        </authorList>
    </citation>
    <scope>NUCLEOTIDE SEQUENCE [LARGE SCALE GENOMIC DNA]</scope>
    <source>
        <strain evidence="16 17">FJAT-4402</strain>
    </source>
</reference>
<gene>
    <name evidence="16" type="ORF">AM592_00405</name>
</gene>
<dbReference type="STRING" id="1441095.AM592_00405"/>
<keyword evidence="11 13" id="KW-1208">Phospholipid metabolism</keyword>
<dbReference type="Proteomes" id="UP000067625">
    <property type="component" value="Chromosome"/>
</dbReference>
<feature type="active site" evidence="13">
    <location>
        <position position="399"/>
    </location>
</feature>
<dbReference type="SMART" id="SM00155">
    <property type="entry name" value="PLDc"/>
    <property type="match status" value="2"/>
</dbReference>
<dbReference type="FunFam" id="3.30.870.10:FF:000014">
    <property type="entry name" value="Cardiolipin synthase"/>
    <property type="match status" value="1"/>
</dbReference>
<keyword evidence="5 13" id="KW-0812">Transmembrane</keyword>
<evidence type="ECO:0000256" key="8">
    <source>
        <dbReference type="ARBA" id="ARBA00023098"/>
    </source>
</evidence>
<dbReference type="GO" id="GO:0032049">
    <property type="term" value="P:cardiolipin biosynthetic process"/>
    <property type="evidence" value="ECO:0007669"/>
    <property type="project" value="UniProtKB-UniRule"/>
</dbReference>
<reference evidence="17" key="1">
    <citation type="submission" date="2015-08" db="EMBL/GenBank/DDBJ databases">
        <title>Genome sequencing project for genomic taxonomy and phylogenomics of Bacillus-like bacteria.</title>
        <authorList>
            <person name="Liu B."/>
            <person name="Wang J."/>
            <person name="Zhu Y."/>
            <person name="Liu G."/>
            <person name="Chen Q."/>
            <person name="Chen Z."/>
            <person name="Lan J."/>
            <person name="Che J."/>
            <person name="Ge C."/>
            <person name="Shi H."/>
            <person name="Pan Z."/>
            <person name="Liu X."/>
        </authorList>
    </citation>
    <scope>NUCLEOTIDE SEQUENCE [LARGE SCALE GENOMIC DNA]</scope>
    <source>
        <strain evidence="17">FJAT-4402</strain>
    </source>
</reference>
<evidence type="ECO:0000256" key="7">
    <source>
        <dbReference type="ARBA" id="ARBA00022989"/>
    </source>
</evidence>